<accession>A0ABX0N6S3</accession>
<evidence type="ECO:0000259" key="2">
    <source>
        <dbReference type="Pfam" id="PF17482"/>
    </source>
</evidence>
<evidence type="ECO:0000313" key="3">
    <source>
        <dbReference type="EMBL" id="NHZ80787.1"/>
    </source>
</evidence>
<dbReference type="RefSeq" id="WP_167088123.1">
    <property type="nucleotide sequence ID" value="NZ_WHJG01000015.1"/>
</dbReference>
<dbReference type="InterPro" id="IPR020287">
    <property type="entry name" value="Tail_sheath_C"/>
</dbReference>
<organism evidence="3 4">
    <name type="scientific">Massilia frigida</name>
    <dbReference type="NCBI Taxonomy" id="2609281"/>
    <lineage>
        <taxon>Bacteria</taxon>
        <taxon>Pseudomonadati</taxon>
        <taxon>Pseudomonadota</taxon>
        <taxon>Betaproteobacteria</taxon>
        <taxon>Burkholderiales</taxon>
        <taxon>Oxalobacteraceae</taxon>
        <taxon>Telluria group</taxon>
        <taxon>Massilia</taxon>
    </lineage>
</organism>
<feature type="domain" description="Tail sheath protein C-terminal" evidence="2">
    <location>
        <begin position="527"/>
        <end position="633"/>
    </location>
</feature>
<proteinExistence type="inferred from homology"/>
<protein>
    <submittedName>
        <fullName evidence="3">Phage tail sheath family protein</fullName>
    </submittedName>
</protein>
<gene>
    <name evidence="3" type="ORF">F2P44_16120</name>
</gene>
<dbReference type="PANTHER" id="PTHR35861:SF1">
    <property type="entry name" value="PHAGE TAIL SHEATH PROTEIN"/>
    <property type="match status" value="1"/>
</dbReference>
<dbReference type="PANTHER" id="PTHR35861">
    <property type="match status" value="1"/>
</dbReference>
<evidence type="ECO:0000313" key="4">
    <source>
        <dbReference type="Proteomes" id="UP000621455"/>
    </source>
</evidence>
<keyword evidence="4" id="KW-1185">Reference proteome</keyword>
<dbReference type="Proteomes" id="UP000621455">
    <property type="component" value="Unassembled WGS sequence"/>
</dbReference>
<name>A0ABX0N6S3_9BURK</name>
<reference evidence="3 4" key="1">
    <citation type="submission" date="2019-10" db="EMBL/GenBank/DDBJ databases">
        <title>Taxonomy of Antarctic Massilia spp.: description of Massilia rubra sp. nov., Massilia aquatica sp. nov., Massilia mucilaginosa sp. nov., Massilia frigida sp. nov. isolated from streams, lakes and regoliths.</title>
        <authorList>
            <person name="Holochova P."/>
            <person name="Sedlacek I."/>
            <person name="Kralova S."/>
            <person name="Maslanova I."/>
            <person name="Busse H.-J."/>
            <person name="Stankova E."/>
            <person name="Vrbovska V."/>
            <person name="Kovarovic V."/>
            <person name="Bartak M."/>
            <person name="Svec P."/>
            <person name="Pantucek R."/>
        </authorList>
    </citation>
    <scope>NUCLEOTIDE SEQUENCE [LARGE SCALE GENOMIC DNA]</scope>
    <source>
        <strain evidence="3 4">CCM 8695</strain>
    </source>
</reference>
<comment type="similarity">
    <text evidence="1">Belongs to the myoviridae tail sheath protein family.</text>
</comment>
<dbReference type="EMBL" id="WHJG01000015">
    <property type="protein sequence ID" value="NHZ80787.1"/>
    <property type="molecule type" value="Genomic_DNA"/>
</dbReference>
<comment type="caution">
    <text evidence="3">The sequence shown here is derived from an EMBL/GenBank/DDBJ whole genome shotgun (WGS) entry which is preliminary data.</text>
</comment>
<sequence>MVQVSYPGVYIVEKSSGVRTITGVATSVAAFVGFTRKGPVDKAVAITSFADFERSHGGLDRDSPVSYAVRQFFLNGGTQALIVRVASGHGTAGWVLLDGTTPVPLPVLDVSAASPGAWGNALRVSVELTEVRNPASDFNLVISQVPALGGDPVVIETHRNLSLDTKSAQYVESVVNHASAAVRVTRHSPLTFTQAGFAVSGPLAGAPLNVPANTIISGIVNGTTPFVLNVLAPPLPATAWPSIAAFVTAVTNAIGAGGYGAALAASESDVNGAAGAGHLKLTSALPVDESSSVVISGGPFGSLAANIKMGLANGGIERSGAAQHRPVALDKAVPSTKGADGAPGGEALLIGNELAKTGIHALLDVDMFNLLVIPETFDMTAPPAGSALIAAATDLCEKRRAFYIVDAPSNRKLSDIVTWAGVSHSRNAASYFPPVRIIDPLDGMRPRAMAPSGTLAGVYARTDATRGVWKAPAGTDAVLNGVLELALPLSDLENAQINPKGINALRSFPAYGRVAWGARTMKGDDSQADEYKYVPIRRLALFLEESLYRGTQWVVFEPNDEPLWAQIRLNLGVFMNGLFRQGAFQGKTPQEAYFVKCDKETTTQADRNLGIVNVLVGFAPLKPAEFVVLTIQQIAGDLQ</sequence>
<dbReference type="InterPro" id="IPR052042">
    <property type="entry name" value="Tail_sheath_structural"/>
</dbReference>
<dbReference type="Gene3D" id="3.40.50.11780">
    <property type="match status" value="2"/>
</dbReference>
<evidence type="ECO:0000256" key="1">
    <source>
        <dbReference type="ARBA" id="ARBA00008005"/>
    </source>
</evidence>
<dbReference type="Pfam" id="PF17482">
    <property type="entry name" value="Phage_sheath_1C"/>
    <property type="match status" value="1"/>
</dbReference>